<accession>A0A6G0WH68</accession>
<dbReference type="Proteomes" id="UP000478052">
    <property type="component" value="Unassembled WGS sequence"/>
</dbReference>
<gene>
    <name evidence="1" type="ORF">FWK35_00024997</name>
</gene>
<keyword evidence="2" id="KW-1185">Reference proteome</keyword>
<sequence>MDLRIPSELSITGNLELNWLRWKQKFKNYLIVTEKIAKKDETKIAIFLTLIGDDGIKIYNTIKKTDLLNTKSEESFDKVVEEFEKLCVGKKIVYERHCFLTYKRADGQSIDNYATELKIKAASCEYGSLVDSIIRDQVVLSITNQALQERLIGITDLSLEKAVEIIKCTESAHEQVVQINSGKDDGISVNLVKKFASNKYGNRKNYLENSLSQKNNYTEKFNNKYNSRKKGCCHKCNREHEFGSFPAYGQTCRSCGNLYHWAIVCSMKKKSFVEEVRVQEAENESSEEDESAVQLLGVYEVKENIGVRSNQHSKQPINTDVWYEKIRLNNTMTVSIKLDTESQVNLLPFKIFKKLDNVKLSNTNVKLEAYGGFKLKPIGKVVLECTVKNQTSIKVTFLVMTIKITLVVKPPTPHIMPNERNLHFITI</sequence>
<comment type="caution">
    <text evidence="1">The sequence shown here is derived from an EMBL/GenBank/DDBJ whole genome shotgun (WGS) entry which is preliminary data.</text>
</comment>
<dbReference type="AlphaFoldDB" id="A0A6G0WH68"/>
<evidence type="ECO:0000313" key="2">
    <source>
        <dbReference type="Proteomes" id="UP000478052"/>
    </source>
</evidence>
<proteinExistence type="predicted"/>
<dbReference type="PANTHER" id="PTHR33198">
    <property type="entry name" value="ANK_REP_REGION DOMAIN-CONTAINING PROTEIN-RELATED"/>
    <property type="match status" value="1"/>
</dbReference>
<protein>
    <submittedName>
        <fullName evidence="1">Retrotransposable element Tf2 protein type 1</fullName>
    </submittedName>
</protein>
<reference evidence="1 2" key="1">
    <citation type="submission" date="2019-08" db="EMBL/GenBank/DDBJ databases">
        <title>Whole genome of Aphis craccivora.</title>
        <authorList>
            <person name="Voronova N.V."/>
            <person name="Shulinski R.S."/>
            <person name="Bandarenka Y.V."/>
            <person name="Zhorov D.G."/>
            <person name="Warner D."/>
        </authorList>
    </citation>
    <scope>NUCLEOTIDE SEQUENCE [LARGE SCALE GENOMIC DNA]</scope>
    <source>
        <strain evidence="1">180601</strain>
        <tissue evidence="1">Whole Body</tissue>
    </source>
</reference>
<dbReference type="EMBL" id="VUJU01008733">
    <property type="protein sequence ID" value="KAF0726518.1"/>
    <property type="molecule type" value="Genomic_DNA"/>
</dbReference>
<dbReference type="PANTHER" id="PTHR33198:SF20">
    <property type="entry name" value="RETROTRANSPOSON GAG DOMAIN-CONTAINING PROTEIN"/>
    <property type="match status" value="1"/>
</dbReference>
<dbReference type="OrthoDB" id="6616638at2759"/>
<evidence type="ECO:0000313" key="1">
    <source>
        <dbReference type="EMBL" id="KAF0726518.1"/>
    </source>
</evidence>
<name>A0A6G0WH68_APHCR</name>
<organism evidence="1 2">
    <name type="scientific">Aphis craccivora</name>
    <name type="common">Cowpea aphid</name>
    <dbReference type="NCBI Taxonomy" id="307492"/>
    <lineage>
        <taxon>Eukaryota</taxon>
        <taxon>Metazoa</taxon>
        <taxon>Ecdysozoa</taxon>
        <taxon>Arthropoda</taxon>
        <taxon>Hexapoda</taxon>
        <taxon>Insecta</taxon>
        <taxon>Pterygota</taxon>
        <taxon>Neoptera</taxon>
        <taxon>Paraneoptera</taxon>
        <taxon>Hemiptera</taxon>
        <taxon>Sternorrhyncha</taxon>
        <taxon>Aphidomorpha</taxon>
        <taxon>Aphidoidea</taxon>
        <taxon>Aphididae</taxon>
        <taxon>Aphidini</taxon>
        <taxon>Aphis</taxon>
        <taxon>Aphis</taxon>
    </lineage>
</organism>